<dbReference type="EMBL" id="JAUTXY010000011">
    <property type="protein sequence ID" value="MEE2060172.1"/>
    <property type="molecule type" value="Genomic_DNA"/>
</dbReference>
<comment type="subcellular location">
    <subcellularLocation>
        <location evidence="1">Cell membrane</location>
        <topology evidence="1">Multi-pass membrane protein</topology>
    </subcellularLocation>
</comment>
<gene>
    <name evidence="7" type="ORF">Q7514_21875</name>
</gene>
<evidence type="ECO:0000256" key="5">
    <source>
        <dbReference type="ARBA" id="ARBA00023136"/>
    </source>
</evidence>
<feature type="transmembrane region" description="Helical" evidence="6">
    <location>
        <begin position="68"/>
        <end position="89"/>
    </location>
</feature>
<evidence type="ECO:0000313" key="7">
    <source>
        <dbReference type="EMBL" id="MEE2060172.1"/>
    </source>
</evidence>
<dbReference type="RefSeq" id="WP_330135361.1">
    <property type="nucleotide sequence ID" value="NZ_JAUTXY010000011.1"/>
</dbReference>
<name>A0ABU7LFX1_9NOCA</name>
<dbReference type="PANTHER" id="PTHR30086">
    <property type="entry name" value="ARGININE EXPORTER PROTEIN ARGO"/>
    <property type="match status" value="1"/>
</dbReference>
<keyword evidence="5 6" id="KW-0472">Membrane</keyword>
<feature type="transmembrane region" description="Helical" evidence="6">
    <location>
        <begin position="38"/>
        <end position="62"/>
    </location>
</feature>
<feature type="transmembrane region" description="Helical" evidence="6">
    <location>
        <begin position="143"/>
        <end position="165"/>
    </location>
</feature>
<proteinExistence type="predicted"/>
<reference evidence="7 8" key="1">
    <citation type="submission" date="2023-07" db="EMBL/GenBank/DDBJ databases">
        <authorList>
            <person name="Girao M."/>
            <person name="Carvalho M.F."/>
        </authorList>
    </citation>
    <scope>NUCLEOTIDE SEQUENCE [LARGE SCALE GENOMIC DNA]</scope>
    <source>
        <strain evidence="7 8">YIM65754</strain>
    </source>
</reference>
<keyword evidence="2" id="KW-1003">Cell membrane</keyword>
<dbReference type="Proteomes" id="UP001336020">
    <property type="component" value="Unassembled WGS sequence"/>
</dbReference>
<organism evidence="7 8">
    <name type="scientific">Rhodococcus artemisiae</name>
    <dbReference type="NCBI Taxonomy" id="714159"/>
    <lineage>
        <taxon>Bacteria</taxon>
        <taxon>Bacillati</taxon>
        <taxon>Actinomycetota</taxon>
        <taxon>Actinomycetes</taxon>
        <taxon>Mycobacteriales</taxon>
        <taxon>Nocardiaceae</taxon>
        <taxon>Rhodococcus</taxon>
    </lineage>
</organism>
<evidence type="ECO:0000256" key="1">
    <source>
        <dbReference type="ARBA" id="ARBA00004651"/>
    </source>
</evidence>
<evidence type="ECO:0000256" key="4">
    <source>
        <dbReference type="ARBA" id="ARBA00022989"/>
    </source>
</evidence>
<comment type="caution">
    <text evidence="7">The sequence shown here is derived from an EMBL/GenBank/DDBJ whole genome shotgun (WGS) entry which is preliminary data.</text>
</comment>
<feature type="transmembrane region" description="Helical" evidence="6">
    <location>
        <begin position="186"/>
        <end position="204"/>
    </location>
</feature>
<dbReference type="InterPro" id="IPR001123">
    <property type="entry name" value="LeuE-type"/>
</dbReference>
<accession>A0ABU7LFX1</accession>
<sequence length="205" mass="20784">MAAGVVVAFWMVSILFVLTPGADWAYAITAGLRYRSVVPAVSGMLLGHLVMTAIVAAGVAAVLAQSPVLLAVLSTLGAAYLMWLGVGMLTSPSAPQEGGPGGTHSWARQTVKGVGVSGLNPKVFLLLLALLPQFTDPAGPWPLAAQIVMLGVVHVITCAVVYLGVGAGAKRVLRARPAAATIVSRVSGAVMIALGTALVIGQVLL</sequence>
<feature type="transmembrane region" description="Helical" evidence="6">
    <location>
        <begin position="6"/>
        <end position="26"/>
    </location>
</feature>
<protein>
    <submittedName>
        <fullName evidence="7">LysE family translocator</fullName>
    </submittedName>
</protein>
<keyword evidence="3 6" id="KW-0812">Transmembrane</keyword>
<evidence type="ECO:0000256" key="6">
    <source>
        <dbReference type="SAM" id="Phobius"/>
    </source>
</evidence>
<evidence type="ECO:0000256" key="2">
    <source>
        <dbReference type="ARBA" id="ARBA00022475"/>
    </source>
</evidence>
<dbReference type="Pfam" id="PF01810">
    <property type="entry name" value="LysE"/>
    <property type="match status" value="1"/>
</dbReference>
<dbReference type="PANTHER" id="PTHR30086:SF20">
    <property type="entry name" value="ARGININE EXPORTER PROTEIN ARGO-RELATED"/>
    <property type="match status" value="1"/>
</dbReference>
<evidence type="ECO:0000256" key="3">
    <source>
        <dbReference type="ARBA" id="ARBA00022692"/>
    </source>
</evidence>
<keyword evidence="4 6" id="KW-1133">Transmembrane helix</keyword>
<keyword evidence="8" id="KW-1185">Reference proteome</keyword>
<evidence type="ECO:0000313" key="8">
    <source>
        <dbReference type="Proteomes" id="UP001336020"/>
    </source>
</evidence>